<comment type="caution">
    <text evidence="1">The sequence shown here is derived from an EMBL/GenBank/DDBJ whole genome shotgun (WGS) entry which is preliminary data.</text>
</comment>
<gene>
    <name evidence="1" type="ORF">B7463_g8870</name>
</gene>
<proteinExistence type="predicted"/>
<name>A0A3E2H286_SCYLI</name>
<keyword evidence="2" id="KW-1185">Reference proteome</keyword>
<evidence type="ECO:0000313" key="1">
    <source>
        <dbReference type="EMBL" id="RFU27465.1"/>
    </source>
</evidence>
<dbReference type="EMBL" id="NCSJ02000205">
    <property type="protein sequence ID" value="RFU27465.1"/>
    <property type="molecule type" value="Genomic_DNA"/>
</dbReference>
<accession>A0A3E2H286</accession>
<feature type="non-terminal residue" evidence="1">
    <location>
        <position position="112"/>
    </location>
</feature>
<evidence type="ECO:0000313" key="2">
    <source>
        <dbReference type="Proteomes" id="UP000258309"/>
    </source>
</evidence>
<reference evidence="1 2" key="1">
    <citation type="submission" date="2018-05" db="EMBL/GenBank/DDBJ databases">
        <title>Draft genome sequence of Scytalidium lignicola DSM 105466, a ubiquitous saprotrophic fungus.</title>
        <authorList>
            <person name="Buettner E."/>
            <person name="Gebauer A.M."/>
            <person name="Hofrichter M."/>
            <person name="Liers C."/>
            <person name="Kellner H."/>
        </authorList>
    </citation>
    <scope>NUCLEOTIDE SEQUENCE [LARGE SCALE GENOMIC DNA]</scope>
    <source>
        <strain evidence="1 2">DSM 105466</strain>
    </source>
</reference>
<sequence length="112" mass="12664">MLFTELVLLDDSSNASVLAAGIKTTLEGVELDDMIQYDAELVLWIIFMGSIAALNTDLESYFSDIFGQVLSLQKLYYVESIRIALIEFLWLEGVLNNLLNNVWAEVKPKIIF</sequence>
<dbReference type="AlphaFoldDB" id="A0A3E2H286"/>
<dbReference type="OrthoDB" id="4158087at2759"/>
<dbReference type="Proteomes" id="UP000258309">
    <property type="component" value="Unassembled WGS sequence"/>
</dbReference>
<organism evidence="1 2">
    <name type="scientific">Scytalidium lignicola</name>
    <name type="common">Hyphomycete</name>
    <dbReference type="NCBI Taxonomy" id="5539"/>
    <lineage>
        <taxon>Eukaryota</taxon>
        <taxon>Fungi</taxon>
        <taxon>Dikarya</taxon>
        <taxon>Ascomycota</taxon>
        <taxon>Pezizomycotina</taxon>
        <taxon>Leotiomycetes</taxon>
        <taxon>Leotiomycetes incertae sedis</taxon>
        <taxon>Scytalidium</taxon>
    </lineage>
</organism>
<feature type="non-terminal residue" evidence="1">
    <location>
        <position position="1"/>
    </location>
</feature>
<protein>
    <submittedName>
        <fullName evidence="1">Uncharacterized protein</fullName>
    </submittedName>
</protein>